<name>A0ABD1Z6F0_9MARC</name>
<dbReference type="AlphaFoldDB" id="A0ABD1Z6F0"/>
<protein>
    <submittedName>
        <fullName evidence="1">Uncharacterized protein</fullName>
    </submittedName>
</protein>
<dbReference type="EMBL" id="JBHFFA010000002">
    <property type="protein sequence ID" value="KAL2643361.1"/>
    <property type="molecule type" value="Genomic_DNA"/>
</dbReference>
<accession>A0ABD1Z6F0</accession>
<gene>
    <name evidence="1" type="ORF">R1flu_010948</name>
</gene>
<keyword evidence="2" id="KW-1185">Reference proteome</keyword>
<reference evidence="1 2" key="1">
    <citation type="submission" date="2024-09" db="EMBL/GenBank/DDBJ databases">
        <title>Chromosome-scale assembly of Riccia fluitans.</title>
        <authorList>
            <person name="Paukszto L."/>
            <person name="Sawicki J."/>
            <person name="Karawczyk K."/>
            <person name="Piernik-Szablinska J."/>
            <person name="Szczecinska M."/>
            <person name="Mazdziarz M."/>
        </authorList>
    </citation>
    <scope>NUCLEOTIDE SEQUENCE [LARGE SCALE GENOMIC DNA]</scope>
    <source>
        <strain evidence="1">Rf_01</strain>
        <tissue evidence="1">Aerial parts of the thallus</tissue>
    </source>
</reference>
<dbReference type="Proteomes" id="UP001605036">
    <property type="component" value="Unassembled WGS sequence"/>
</dbReference>
<sequence length="130" mass="14586">MYLSIGFFSTTHGMRYHHMACVPRKQALASVTLSYRCSFVKSLSKSVRRQPGENASTQHSSGRWLQISPCSLFRWFGSGMTRSRRCSKAGARCWMVVVIERVVEEETVTVDVTEAPSAVNLNGPEPTRMP</sequence>
<evidence type="ECO:0000313" key="1">
    <source>
        <dbReference type="EMBL" id="KAL2643361.1"/>
    </source>
</evidence>
<organism evidence="1 2">
    <name type="scientific">Riccia fluitans</name>
    <dbReference type="NCBI Taxonomy" id="41844"/>
    <lineage>
        <taxon>Eukaryota</taxon>
        <taxon>Viridiplantae</taxon>
        <taxon>Streptophyta</taxon>
        <taxon>Embryophyta</taxon>
        <taxon>Marchantiophyta</taxon>
        <taxon>Marchantiopsida</taxon>
        <taxon>Marchantiidae</taxon>
        <taxon>Marchantiales</taxon>
        <taxon>Ricciaceae</taxon>
        <taxon>Riccia</taxon>
    </lineage>
</organism>
<evidence type="ECO:0000313" key="2">
    <source>
        <dbReference type="Proteomes" id="UP001605036"/>
    </source>
</evidence>
<comment type="caution">
    <text evidence="1">The sequence shown here is derived from an EMBL/GenBank/DDBJ whole genome shotgun (WGS) entry which is preliminary data.</text>
</comment>
<proteinExistence type="predicted"/>